<keyword evidence="7" id="KW-1185">Reference proteome</keyword>
<dbReference type="Pfam" id="PF13181">
    <property type="entry name" value="TPR_8"/>
    <property type="match status" value="1"/>
</dbReference>
<name>A0A0F6YJS4_9BACT</name>
<dbReference type="Pfam" id="PF13176">
    <property type="entry name" value="TPR_7"/>
    <property type="match status" value="1"/>
</dbReference>
<evidence type="ECO:0000256" key="4">
    <source>
        <dbReference type="SAM" id="MobiDB-lite"/>
    </source>
</evidence>
<organism evidence="6 7">
    <name type="scientific">Sandaracinus amylolyticus</name>
    <dbReference type="NCBI Taxonomy" id="927083"/>
    <lineage>
        <taxon>Bacteria</taxon>
        <taxon>Pseudomonadati</taxon>
        <taxon>Myxococcota</taxon>
        <taxon>Polyangia</taxon>
        <taxon>Polyangiales</taxon>
        <taxon>Sandaracinaceae</taxon>
        <taxon>Sandaracinus</taxon>
    </lineage>
</organism>
<dbReference type="InterPro" id="IPR019734">
    <property type="entry name" value="TPR_rpt"/>
</dbReference>
<sequence length="1318" mass="150161">MIRTRVSFRVSAALLGAMAALVSAPRALAQDGGAQDAGASDGGVPLGTVSVDGGVTATTTGDAAAPWAGTVDVPLPAFLDTTDRRIRDDRPPPSAEQVAALREMEAEVGRFTKTGTSYREAIRSILRREYTQRRREREQGYARQIREEERLQNEARERAIRLFERFVRRYPDDPTYTPDAMFRLGELYYERSAIAFQDAALAGQTPESGHPDYMPTISLYRELVRRFPNYRRIDGVYYLIGYCLNEMGEMAEARLAWLNLVCANRYHYTGESLPTPDTTGEGDAGTASPLGPEAHPALTLDPTPQSGADEPFIDPYADCQPVTEGAEFVSETWLRIGEYHFDFDYEPHALERAISAYRKVLADPEDRNYNLALYKVAWAYYRGSRYPEAIEHFVQLIDWSDREYERTGRAGSELRAEAVQYLGITFAYDDWNEDQIPDPDEGQPTGFQRIQNPELMPQDRPWTVEIYFQLGQIYFEEDRYDEAIEVWEYAIRRWPLHHRVPEIVNQIARAHERRGRMREAQEERFQLADYGQGSEWWEANLDHPIEQRRAEQLAEASIINAAIQHHQQAQRMRRLALENQDERMLQEAIAEYNVAAQGYQQYIEQYPNSPNAYELQYNLADALFWSQQYEQAAAQYAAVRDSNLDDRYLSESARRVVLSLQYMLEDAQRRGEIEVRDEPPAVDPGPPPRVRPVEMPQLVQRVAQAREIYLARVPAAQDREGVRAAYDYNNTLLLYNYGWWEQARERFRRIYLERCRGPQASEEGQVAWISLRNIAVQLGDTEEVERLARDLQQRQCTFSPDASAPSAVDCNDPANQDNPQCLVTRDLGNIRFQRALELYQRARGDLPQEQLCPEAPTAEQVQLFEQSATDMVNAVNDDPRHADAPRALIQAAVALECTSRYESASRVYQRVVDEVGPVRAQEPEQQQRLDSILATAYFRLAYTANRFFDYERAIESYRVLADSPRFASSTDPGIQETRTDALINAARILEYQQDYNRAADYYRRAAEAQGTPPDVARSARFRVAEMAFKRRDWNGTIREMRAFIDRYRGDAAAGELLVTAYWRIAQARQELRQTRDYRTALQDVVDAFSRAGQERGSIAAEYAAQARFTIVDENMAAFETFAINPGSPATLEAYVNSVARQIEEGSARANTLVTGYAPVLDYGRPTWTIAAFVRQGRVYEVLARAVLNTPFVMPADLQRRVRGASADVREEVRVQVQDRIQQTLDQRVRPIECFAIARYALAARAARAGSIDNEYTRLAADRLQAYGDERIAECIAAEQQRDPSFAAYTPGEFARARAGRTLPMTTDIAAPPLAREEE</sequence>
<dbReference type="RefSeq" id="WP_157069125.1">
    <property type="nucleotide sequence ID" value="NZ_CP011125.1"/>
</dbReference>
<evidence type="ECO:0000313" key="6">
    <source>
        <dbReference type="EMBL" id="AKF06441.1"/>
    </source>
</evidence>
<dbReference type="STRING" id="927083.DB32_003590"/>
<dbReference type="SMART" id="SM00028">
    <property type="entry name" value="TPR"/>
    <property type="match status" value="5"/>
</dbReference>
<dbReference type="PROSITE" id="PS50293">
    <property type="entry name" value="TPR_REGION"/>
    <property type="match status" value="1"/>
</dbReference>
<feature type="compositionally biased region" description="Pro residues" evidence="4">
    <location>
        <begin position="681"/>
        <end position="690"/>
    </location>
</feature>
<feature type="signal peptide" evidence="5">
    <location>
        <begin position="1"/>
        <end position="29"/>
    </location>
</feature>
<evidence type="ECO:0000256" key="3">
    <source>
        <dbReference type="PROSITE-ProRule" id="PRU00339"/>
    </source>
</evidence>
<evidence type="ECO:0000256" key="1">
    <source>
        <dbReference type="ARBA" id="ARBA00022737"/>
    </source>
</evidence>
<feature type="region of interest" description="Disordered" evidence="4">
    <location>
        <begin position="673"/>
        <end position="692"/>
    </location>
</feature>
<dbReference type="KEGG" id="samy:DB32_003590"/>
<keyword evidence="1" id="KW-0677">Repeat</keyword>
<reference evidence="6 7" key="1">
    <citation type="submission" date="2015-03" db="EMBL/GenBank/DDBJ databases">
        <title>Genome assembly of Sandaracinus amylolyticus DSM 53668.</title>
        <authorList>
            <person name="Sharma G."/>
            <person name="Subramanian S."/>
        </authorList>
    </citation>
    <scope>NUCLEOTIDE SEQUENCE [LARGE SCALE GENOMIC DNA]</scope>
    <source>
        <strain evidence="6 7">DSM 53668</strain>
    </source>
</reference>
<keyword evidence="2 3" id="KW-0802">TPR repeat</keyword>
<dbReference type="PROSITE" id="PS50005">
    <property type="entry name" value="TPR"/>
    <property type="match status" value="1"/>
</dbReference>
<evidence type="ECO:0000256" key="5">
    <source>
        <dbReference type="SAM" id="SignalP"/>
    </source>
</evidence>
<dbReference type="InterPro" id="IPR051685">
    <property type="entry name" value="Ycf3/AcsC/BcsC/TPR_MFPF"/>
</dbReference>
<dbReference type="OrthoDB" id="9806825at2"/>
<dbReference type="Proteomes" id="UP000034883">
    <property type="component" value="Chromosome"/>
</dbReference>
<protein>
    <submittedName>
        <fullName evidence="6">TPR domain protein, putative component of TonB system</fullName>
    </submittedName>
</protein>
<proteinExistence type="predicted"/>
<evidence type="ECO:0000313" key="7">
    <source>
        <dbReference type="Proteomes" id="UP000034883"/>
    </source>
</evidence>
<evidence type="ECO:0000256" key="2">
    <source>
        <dbReference type="ARBA" id="ARBA00022803"/>
    </source>
</evidence>
<accession>A0A0F6YJS4</accession>
<dbReference type="Gene3D" id="1.25.40.10">
    <property type="entry name" value="Tetratricopeptide repeat domain"/>
    <property type="match status" value="6"/>
</dbReference>
<dbReference type="PANTHER" id="PTHR44943">
    <property type="entry name" value="CELLULOSE SYNTHASE OPERON PROTEIN C"/>
    <property type="match status" value="1"/>
</dbReference>
<dbReference type="PANTHER" id="PTHR44943:SF8">
    <property type="entry name" value="TPR REPEAT-CONTAINING PROTEIN MJ0263"/>
    <property type="match status" value="1"/>
</dbReference>
<gene>
    <name evidence="6" type="ORF">DB32_003590</name>
</gene>
<dbReference type="InterPro" id="IPR011990">
    <property type="entry name" value="TPR-like_helical_dom_sf"/>
</dbReference>
<feature type="region of interest" description="Disordered" evidence="4">
    <location>
        <begin position="272"/>
        <end position="296"/>
    </location>
</feature>
<dbReference type="Pfam" id="PF13174">
    <property type="entry name" value="TPR_6"/>
    <property type="match status" value="1"/>
</dbReference>
<feature type="repeat" description="TPR" evidence="3">
    <location>
        <begin position="464"/>
        <end position="497"/>
    </location>
</feature>
<feature type="chain" id="PRO_5002512363" evidence="5">
    <location>
        <begin position="30"/>
        <end position="1318"/>
    </location>
</feature>
<dbReference type="EMBL" id="CP011125">
    <property type="protein sequence ID" value="AKF06441.1"/>
    <property type="molecule type" value="Genomic_DNA"/>
</dbReference>
<dbReference type="SUPFAM" id="SSF48452">
    <property type="entry name" value="TPR-like"/>
    <property type="match status" value="3"/>
</dbReference>
<keyword evidence="5" id="KW-0732">Signal</keyword>